<comment type="pathway">
    <text evidence="1">Amino-acid biosynthesis; L-asparagine biosynthesis; L-asparagine from L-aspartate (L-Gln route): step 1/1.</text>
</comment>
<dbReference type="InterPro" id="IPR033738">
    <property type="entry name" value="AsnB_N"/>
</dbReference>
<evidence type="ECO:0000256" key="9">
    <source>
        <dbReference type="PIRSR" id="PIRSR001589-2"/>
    </source>
</evidence>
<keyword evidence="12" id="KW-0436">Ligase</keyword>
<dbReference type="CDD" id="cd01991">
    <property type="entry name" value="Asn_synthase_B_C"/>
    <property type="match status" value="1"/>
</dbReference>
<dbReference type="InterPro" id="IPR051786">
    <property type="entry name" value="ASN_synthetase/amidase"/>
</dbReference>
<dbReference type="GO" id="GO:0005829">
    <property type="term" value="C:cytosol"/>
    <property type="evidence" value="ECO:0007669"/>
    <property type="project" value="TreeGrafter"/>
</dbReference>
<feature type="binding site" evidence="9">
    <location>
        <position position="295"/>
    </location>
    <ligand>
        <name>ATP</name>
        <dbReference type="ChEBI" id="CHEBI:30616"/>
    </ligand>
</feature>
<accession>A0A7Z2NVG4</accession>
<dbReference type="InterPro" id="IPR029055">
    <property type="entry name" value="Ntn_hydrolases_N"/>
</dbReference>
<keyword evidence="5 9" id="KW-0067">ATP-binding</keyword>
<dbReference type="KEGG" id="schy:GVO57_03795"/>
<feature type="active site" description="For GATase activity" evidence="8">
    <location>
        <position position="2"/>
    </location>
</feature>
<evidence type="ECO:0000256" key="4">
    <source>
        <dbReference type="ARBA" id="ARBA00022741"/>
    </source>
</evidence>
<dbReference type="PIRSF" id="PIRSF001589">
    <property type="entry name" value="Asn_synthetase_glu-h"/>
    <property type="match status" value="1"/>
</dbReference>
<dbReference type="SUPFAM" id="SSF56235">
    <property type="entry name" value="N-terminal nucleophile aminohydrolases (Ntn hydrolases)"/>
    <property type="match status" value="1"/>
</dbReference>
<sequence>MCGVAGLTTNAGRDAAGQMIDAMTRAIAHRGPDGRSFELLEGEGGRTVALGHVRLAIIDLATGDQPFRSACGRYTLVFNGEIYNYLEIRAELEAAGVAFRTRSDTEVLLEAWIRWGAAALDRFRGMFAFAIWDAEARSLFLARDPFGKKPLLYFINGGDLIFASEFASLAAHPAFAADIDEQALARYLIWKYAPGHDTLVKGVSQLPPGHYAVWQGGQLTAERYFSPPLPLPAAERRPLDAAAIRDFRAELEDAVRLRMRSDVPLGAFLSGGLDSSAIVALMAGMSPHPVKTFSIGFKADGFSELWAARQVAERFGTEHHELEIEPDHFLDSLADVTWHRGAPLSEMADVPLYYLSHLAARHVKVVMSGEGSDELLAGYPKHWGDLYLARYQAVAPAALDPLLLDLPRRLLPYSKRRAAILLRAGRERDFVDRQAAWFGLMPHAEAAALAPALFAGYRPFEWAEDPGAGVGPLHRALYFDKTVWLPGTLLERGDRMTMAASIEGRMPFMDRKLAAFVATLGDDAFLNGRSGKTILRRAMQADLPPDILSRPKSGFRVPVAEWLRGRLRDYAEDMLLSPQSRFGGFADRTRLKAMLDEHVSGRRNREKELWSILSLEVFLRELENRSGRTPRALAA</sequence>
<proteinExistence type="inferred from homology"/>
<dbReference type="Gene3D" id="3.40.50.620">
    <property type="entry name" value="HUPs"/>
    <property type="match status" value="2"/>
</dbReference>
<comment type="catalytic activity">
    <reaction evidence="7">
        <text>L-aspartate + L-glutamine + ATP + H2O = L-asparagine + L-glutamate + AMP + diphosphate + H(+)</text>
        <dbReference type="Rhea" id="RHEA:12228"/>
        <dbReference type="ChEBI" id="CHEBI:15377"/>
        <dbReference type="ChEBI" id="CHEBI:15378"/>
        <dbReference type="ChEBI" id="CHEBI:29985"/>
        <dbReference type="ChEBI" id="CHEBI:29991"/>
        <dbReference type="ChEBI" id="CHEBI:30616"/>
        <dbReference type="ChEBI" id="CHEBI:33019"/>
        <dbReference type="ChEBI" id="CHEBI:58048"/>
        <dbReference type="ChEBI" id="CHEBI:58359"/>
        <dbReference type="ChEBI" id="CHEBI:456215"/>
        <dbReference type="EC" id="6.3.5.4"/>
    </reaction>
</comment>
<dbReference type="Gene3D" id="3.60.20.10">
    <property type="entry name" value="Glutamine Phosphoribosylpyrophosphate, subunit 1, domain 1"/>
    <property type="match status" value="1"/>
</dbReference>
<dbReference type="InterPro" id="IPR006426">
    <property type="entry name" value="Asn_synth_AEB"/>
</dbReference>
<dbReference type="GO" id="GO:0005524">
    <property type="term" value="F:ATP binding"/>
    <property type="evidence" value="ECO:0007669"/>
    <property type="project" value="UniProtKB-KW"/>
</dbReference>
<dbReference type="NCBIfam" id="TIGR01536">
    <property type="entry name" value="asn_synth_AEB"/>
    <property type="match status" value="1"/>
</dbReference>
<dbReference type="PANTHER" id="PTHR43284:SF1">
    <property type="entry name" value="ASPARAGINE SYNTHETASE"/>
    <property type="match status" value="1"/>
</dbReference>
<feature type="site" description="Important for beta-aspartyl-AMP intermediate formation" evidence="10">
    <location>
        <position position="370"/>
    </location>
</feature>
<evidence type="ECO:0000259" key="11">
    <source>
        <dbReference type="PROSITE" id="PS51278"/>
    </source>
</evidence>
<dbReference type="EC" id="6.3.5.4" evidence="3"/>
<name>A0A7Z2NVG4_9SPHN</name>
<dbReference type="InterPro" id="IPR017932">
    <property type="entry name" value="GATase_2_dom"/>
</dbReference>
<evidence type="ECO:0000256" key="10">
    <source>
        <dbReference type="PIRSR" id="PIRSR001589-3"/>
    </source>
</evidence>
<organism evidence="12 13">
    <name type="scientific">Sphingomonas changnyeongensis</name>
    <dbReference type="NCBI Taxonomy" id="2698679"/>
    <lineage>
        <taxon>Bacteria</taxon>
        <taxon>Pseudomonadati</taxon>
        <taxon>Pseudomonadota</taxon>
        <taxon>Alphaproteobacteria</taxon>
        <taxon>Sphingomonadales</taxon>
        <taxon>Sphingomonadaceae</taxon>
        <taxon>Sphingomonas</taxon>
    </lineage>
</organism>
<protein>
    <recommendedName>
        <fullName evidence="3">asparagine synthase (glutamine-hydrolyzing)</fullName>
        <ecNumber evidence="3">6.3.5.4</ecNumber>
    </recommendedName>
</protein>
<keyword evidence="4 9" id="KW-0547">Nucleotide-binding</keyword>
<dbReference type="Pfam" id="PF00733">
    <property type="entry name" value="Asn_synthase"/>
    <property type="match status" value="1"/>
</dbReference>
<dbReference type="InterPro" id="IPR001962">
    <property type="entry name" value="Asn_synthase"/>
</dbReference>
<feature type="binding site" evidence="9">
    <location>
        <begin position="368"/>
        <end position="369"/>
    </location>
    <ligand>
        <name>ATP</name>
        <dbReference type="ChEBI" id="CHEBI:30616"/>
    </ligand>
</feature>
<evidence type="ECO:0000256" key="1">
    <source>
        <dbReference type="ARBA" id="ARBA00005187"/>
    </source>
</evidence>
<evidence type="ECO:0000256" key="3">
    <source>
        <dbReference type="ARBA" id="ARBA00012737"/>
    </source>
</evidence>
<reference evidence="12 13" key="1">
    <citation type="submission" date="2020-01" db="EMBL/GenBank/DDBJ databases">
        <title>Sphingomonas sp. C33 whole genome sequece.</title>
        <authorList>
            <person name="Park C."/>
        </authorList>
    </citation>
    <scope>NUCLEOTIDE SEQUENCE [LARGE SCALE GENOMIC DNA]</scope>
    <source>
        <strain evidence="12 13">C33</strain>
    </source>
</reference>
<comment type="similarity">
    <text evidence="2">Belongs to the asparagine synthetase family.</text>
</comment>
<gene>
    <name evidence="12" type="primary">asnB</name>
    <name evidence="12" type="ORF">GVO57_03795</name>
</gene>
<evidence type="ECO:0000256" key="2">
    <source>
        <dbReference type="ARBA" id="ARBA00005752"/>
    </source>
</evidence>
<dbReference type="PROSITE" id="PS51278">
    <property type="entry name" value="GATASE_TYPE_2"/>
    <property type="match status" value="1"/>
</dbReference>
<evidence type="ECO:0000313" key="12">
    <source>
        <dbReference type="EMBL" id="QHL90115.1"/>
    </source>
</evidence>
<keyword evidence="8" id="KW-0061">Asparagine biosynthesis</keyword>
<dbReference type="Proteomes" id="UP000464468">
    <property type="component" value="Chromosome"/>
</dbReference>
<evidence type="ECO:0000256" key="6">
    <source>
        <dbReference type="ARBA" id="ARBA00022962"/>
    </source>
</evidence>
<feature type="binding site" evidence="9">
    <location>
        <position position="104"/>
    </location>
    <ligand>
        <name>L-glutamine</name>
        <dbReference type="ChEBI" id="CHEBI:58359"/>
    </ligand>
</feature>
<dbReference type="GO" id="GO:0004066">
    <property type="term" value="F:asparagine synthase (glutamine-hydrolyzing) activity"/>
    <property type="evidence" value="ECO:0007669"/>
    <property type="project" value="UniProtKB-EC"/>
</dbReference>
<evidence type="ECO:0000256" key="5">
    <source>
        <dbReference type="ARBA" id="ARBA00022840"/>
    </source>
</evidence>
<dbReference type="PANTHER" id="PTHR43284">
    <property type="entry name" value="ASPARAGINE SYNTHETASE (GLUTAMINE-HYDROLYZING)"/>
    <property type="match status" value="1"/>
</dbReference>
<evidence type="ECO:0000256" key="8">
    <source>
        <dbReference type="PIRSR" id="PIRSR001589-1"/>
    </source>
</evidence>
<dbReference type="AlphaFoldDB" id="A0A7Z2NVG4"/>
<dbReference type="InterPro" id="IPR014729">
    <property type="entry name" value="Rossmann-like_a/b/a_fold"/>
</dbReference>
<dbReference type="Pfam" id="PF13522">
    <property type="entry name" value="GATase_6"/>
    <property type="match status" value="1"/>
</dbReference>
<keyword evidence="13" id="KW-1185">Reference proteome</keyword>
<dbReference type="SUPFAM" id="SSF52402">
    <property type="entry name" value="Adenine nucleotide alpha hydrolases-like"/>
    <property type="match status" value="1"/>
</dbReference>
<evidence type="ECO:0000256" key="7">
    <source>
        <dbReference type="ARBA" id="ARBA00048741"/>
    </source>
</evidence>
<evidence type="ECO:0000313" key="13">
    <source>
        <dbReference type="Proteomes" id="UP000464468"/>
    </source>
</evidence>
<dbReference type="EMBL" id="CP047895">
    <property type="protein sequence ID" value="QHL90115.1"/>
    <property type="molecule type" value="Genomic_DNA"/>
</dbReference>
<dbReference type="GO" id="GO:0006529">
    <property type="term" value="P:asparagine biosynthetic process"/>
    <property type="evidence" value="ECO:0007669"/>
    <property type="project" value="UniProtKB-KW"/>
</dbReference>
<keyword evidence="6 8" id="KW-0315">Glutamine amidotransferase</keyword>
<keyword evidence="8" id="KW-0028">Amino-acid biosynthesis</keyword>
<dbReference type="CDD" id="cd00712">
    <property type="entry name" value="AsnB"/>
    <property type="match status" value="1"/>
</dbReference>
<feature type="domain" description="Glutamine amidotransferase type-2" evidence="11">
    <location>
        <begin position="2"/>
        <end position="217"/>
    </location>
</feature>